<keyword evidence="3" id="KW-1185">Reference proteome</keyword>
<dbReference type="AlphaFoldDB" id="A0AAD9QS32"/>
<reference evidence="2" key="2">
    <citation type="journal article" date="2023" name="Science">
        <title>Genomic signatures of disease resistance in endangered staghorn corals.</title>
        <authorList>
            <person name="Vollmer S.V."/>
            <person name="Selwyn J.D."/>
            <person name="Despard B.A."/>
            <person name="Roesel C.L."/>
        </authorList>
    </citation>
    <scope>NUCLEOTIDE SEQUENCE</scope>
    <source>
        <strain evidence="2">K2</strain>
    </source>
</reference>
<dbReference type="Proteomes" id="UP001249851">
    <property type="component" value="Unassembled WGS sequence"/>
</dbReference>
<reference evidence="2" key="1">
    <citation type="journal article" date="2023" name="G3 (Bethesda)">
        <title>Whole genome assembly and annotation of the endangered Caribbean coral Acropora cervicornis.</title>
        <authorList>
            <person name="Selwyn J.D."/>
            <person name="Vollmer S.V."/>
        </authorList>
    </citation>
    <scope>NUCLEOTIDE SEQUENCE</scope>
    <source>
        <strain evidence="2">K2</strain>
    </source>
</reference>
<feature type="chain" id="PRO_5041950180" evidence="1">
    <location>
        <begin position="24"/>
        <end position="470"/>
    </location>
</feature>
<comment type="caution">
    <text evidence="2">The sequence shown here is derived from an EMBL/GenBank/DDBJ whole genome shotgun (WGS) entry which is preliminary data.</text>
</comment>
<evidence type="ECO:0000256" key="1">
    <source>
        <dbReference type="SAM" id="SignalP"/>
    </source>
</evidence>
<accession>A0AAD9QS32</accession>
<proteinExistence type="predicted"/>
<feature type="signal peptide" evidence="1">
    <location>
        <begin position="1"/>
        <end position="23"/>
    </location>
</feature>
<name>A0AAD9QS32_ACRCE</name>
<organism evidence="2 3">
    <name type="scientific">Acropora cervicornis</name>
    <name type="common">Staghorn coral</name>
    <dbReference type="NCBI Taxonomy" id="6130"/>
    <lineage>
        <taxon>Eukaryota</taxon>
        <taxon>Metazoa</taxon>
        <taxon>Cnidaria</taxon>
        <taxon>Anthozoa</taxon>
        <taxon>Hexacorallia</taxon>
        <taxon>Scleractinia</taxon>
        <taxon>Astrocoeniina</taxon>
        <taxon>Acroporidae</taxon>
        <taxon>Acropora</taxon>
    </lineage>
</organism>
<dbReference type="EMBL" id="JARQWQ010000017">
    <property type="protein sequence ID" value="KAK2566355.1"/>
    <property type="molecule type" value="Genomic_DNA"/>
</dbReference>
<gene>
    <name evidence="2" type="ORF">P5673_009855</name>
</gene>
<evidence type="ECO:0000313" key="3">
    <source>
        <dbReference type="Proteomes" id="UP001249851"/>
    </source>
</evidence>
<keyword evidence="1" id="KW-0732">Signal</keyword>
<sequence>MVVAMQSFECGIFFAIIPWVAVATICDDKPSLIQCVALKYQFILPIKESCNPLKRDCQTGDFIDPRVANCHLQLSGNTFHSLVNNFQLSSGYRCFPNVPEPDVFHKRNVGPSHGEPRCVPTYFKRSGSFLCGEHGTRCVCDAPKETGYGEQWWGNSCRCQYFVNLCHIPKICAHGGSCNMWGSEVRCECPVSKKLCKRGINQCKANPGLCIDAGKVCIELFDDNLSWSLGDEKEGYGFACFPGQAVKSLGEVTHYCDVSSETFSRTGGVEPRNELDMCCYRMLTCAGGKSFPKKGNVFSYRPCYCIVEFRKCLLDVAAFDFKYTSKADDIVSVLNRMTHCSIDDGENCDPLRPWTCNRGDLINPKIAHCVIDCKTGPLLPIWARACAIRQCKPPHHQDFLRIVDVPRVEESSICKPVEKLSVVCGNRDTDTRCVCDGKPNRADFTDRCRCQYWPEQWGKTNAKEKKDKSN</sequence>
<protein>
    <submittedName>
        <fullName evidence="2">Uncharacterized protein</fullName>
    </submittedName>
</protein>
<evidence type="ECO:0000313" key="2">
    <source>
        <dbReference type="EMBL" id="KAK2566355.1"/>
    </source>
</evidence>